<name>A0A7G1Q725_9GAMM</name>
<dbReference type="AlphaFoldDB" id="A0A7G1Q725"/>
<sequence length="21" mass="2275">MGNSGFAVIQDISEMICDTKD</sequence>
<dbReference type="KEGG" id="ntg:NSCAC_0053"/>
<evidence type="ECO:0000313" key="1">
    <source>
        <dbReference type="EMBL" id="CAB1274207.1"/>
    </source>
</evidence>
<proteinExistence type="predicted"/>
<organism evidence="1 2">
    <name type="scientific">Candidatus Nitrosacidococcus tergens</name>
    <dbReference type="NCBI Taxonomy" id="553981"/>
    <lineage>
        <taxon>Bacteria</taxon>
        <taxon>Pseudomonadati</taxon>
        <taxon>Pseudomonadota</taxon>
        <taxon>Gammaproteobacteria</taxon>
        <taxon>Chromatiales</taxon>
        <taxon>Chromatiaceae</taxon>
        <taxon>Candidatus Nitrosacidococcus</taxon>
    </lineage>
</organism>
<reference evidence="1 2" key="1">
    <citation type="submission" date="2020-03" db="EMBL/GenBank/DDBJ databases">
        <authorList>
            <person name="Picone N."/>
        </authorList>
    </citation>
    <scope>NUCLEOTIDE SEQUENCE [LARGE SCALE GENOMIC DNA]</scope>
    <source>
        <strain evidence="1">NSCAC1</strain>
    </source>
</reference>
<evidence type="ECO:0000313" key="2">
    <source>
        <dbReference type="Proteomes" id="UP000516072"/>
    </source>
</evidence>
<keyword evidence="2" id="KW-1185">Reference proteome</keyword>
<dbReference type="EMBL" id="LR778175">
    <property type="protein sequence ID" value="CAB1274207.1"/>
    <property type="molecule type" value="Genomic_DNA"/>
</dbReference>
<gene>
    <name evidence="1" type="ORF">NSCAC_0053</name>
</gene>
<accession>A0A7G1Q725</accession>
<dbReference type="Proteomes" id="UP000516072">
    <property type="component" value="Chromosome"/>
</dbReference>
<protein>
    <submittedName>
        <fullName evidence="1">Uncharacterized protein</fullName>
    </submittedName>
</protein>